<keyword evidence="5 11" id="KW-0963">Cytoplasm</keyword>
<dbReference type="SUPFAM" id="SSF55681">
    <property type="entry name" value="Class II aaRS and biotin synthetases"/>
    <property type="match status" value="1"/>
</dbReference>
<evidence type="ECO:0000256" key="11">
    <source>
        <dbReference type="HAMAP-Rule" id="MF_00127"/>
    </source>
</evidence>
<dbReference type="NCBIfam" id="TIGR00443">
    <property type="entry name" value="hisZ_biosyn_reg"/>
    <property type="match status" value="1"/>
</dbReference>
<dbReference type="GO" id="GO:0005737">
    <property type="term" value="C:cytoplasm"/>
    <property type="evidence" value="ECO:0007669"/>
    <property type="project" value="UniProtKB-SubCell"/>
</dbReference>
<feature type="binding site" evidence="12">
    <location>
        <position position="129"/>
    </location>
    <ligand>
        <name>L-histidine</name>
        <dbReference type="ChEBI" id="CHEBI:57595"/>
    </ligand>
</feature>
<dbReference type="InterPro" id="IPR004517">
    <property type="entry name" value="HisZ"/>
</dbReference>
<keyword evidence="15" id="KW-1185">Reference proteome</keyword>
<evidence type="ECO:0000256" key="5">
    <source>
        <dbReference type="ARBA" id="ARBA00022490"/>
    </source>
</evidence>
<evidence type="ECO:0000313" key="14">
    <source>
        <dbReference type="EMBL" id="PZD72541.1"/>
    </source>
</evidence>
<sequence length="520" mass="58530">METNRIQPVRGMSDVLPDTCAAYRAVETELHQCFEQFGYRPINVPLVEHTELYLRKSGEAIVTRMYDFVYQNRRLCLRPEMTASIIRAYVEHLEEQTPLPVRLYYGGSVFRYERPQRERYRQFSQVGVELLGSAGPMADAEVIWTACRGLNQLGLKNYRVVIGHIGVLSKFLEGLQLGSRLQNLLLASTDLLRSENGRQKVAQTLQEIYPDYRPTDGSSTATPEQEGQLDKLVTLFQHLNDADAKAAILELLGSLNVDLKGSRSPEEIASRLLEKIHRQNRIPLIDKALEFMTELSALEGEPFEVLEKGKELLPRYGIDTAPLEELRSIVEVLKLYDLDWSQVSLDLGLSRGLQYYTGTIFEIHHASLGGERQICGGGRYDELVTTLGGNRSTPATGFSFGLERVCVALESEGHFNVGSHLRFDAFVIVLDAAQHGYAISVAEQLRNQGLKIELAIRDRTVSKNFQYAEKQSFPFVIVVGADEQAQSAVTLRTKAEQEGQRFTVDEAAQQILRFRTEAVL</sequence>
<evidence type="ECO:0000256" key="7">
    <source>
        <dbReference type="ARBA" id="ARBA00022840"/>
    </source>
</evidence>
<dbReference type="InterPro" id="IPR015807">
    <property type="entry name" value="His-tRNA-ligase"/>
</dbReference>
<dbReference type="GO" id="GO:0005524">
    <property type="term" value="F:ATP binding"/>
    <property type="evidence" value="ECO:0007669"/>
    <property type="project" value="UniProtKB-UniRule"/>
</dbReference>
<keyword evidence="11 14" id="KW-0436">Ligase</keyword>
<feature type="binding site" evidence="12">
    <location>
        <position position="111"/>
    </location>
    <ligand>
        <name>L-histidine</name>
        <dbReference type="ChEBI" id="CHEBI:57595"/>
    </ligand>
</feature>
<dbReference type="PIRSF" id="PIRSF001549">
    <property type="entry name" value="His-tRNA_synth"/>
    <property type="match status" value="1"/>
</dbReference>
<keyword evidence="11" id="KW-0648">Protein biosynthesis</keyword>
<dbReference type="InterPro" id="IPR036621">
    <property type="entry name" value="Anticodon-bd_dom_sf"/>
</dbReference>
<dbReference type="CDD" id="cd00773">
    <property type="entry name" value="HisRS-like_core"/>
    <property type="match status" value="1"/>
</dbReference>
<dbReference type="InterPro" id="IPR004154">
    <property type="entry name" value="Anticodon-bd"/>
</dbReference>
<dbReference type="Proteomes" id="UP000248857">
    <property type="component" value="Unassembled WGS sequence"/>
</dbReference>
<feature type="domain" description="Aminoacyl-transfer RNA synthetases class-II family profile" evidence="13">
    <location>
        <begin position="1"/>
        <end position="412"/>
    </location>
</feature>
<dbReference type="InterPro" id="IPR045864">
    <property type="entry name" value="aa-tRNA-synth_II/BPL/LPL"/>
</dbReference>
<dbReference type="PANTHER" id="PTHR43707:SF1">
    <property type="entry name" value="HISTIDINE--TRNA LIGASE, MITOCHONDRIAL-RELATED"/>
    <property type="match status" value="1"/>
</dbReference>
<evidence type="ECO:0000256" key="9">
    <source>
        <dbReference type="ARBA" id="ARBA00025246"/>
    </source>
</evidence>
<reference evidence="14 15" key="1">
    <citation type="journal article" date="2018" name="Sci. Rep.">
        <title>A novel species of the marine cyanobacterium Acaryochloris with a unique pigment content and lifestyle.</title>
        <authorList>
            <person name="Partensky F."/>
            <person name="Six C."/>
            <person name="Ratin M."/>
            <person name="Garczarek L."/>
            <person name="Vaulot D."/>
            <person name="Probert I."/>
            <person name="Calteau A."/>
            <person name="Gourvil P."/>
            <person name="Marie D."/>
            <person name="Grebert T."/>
            <person name="Bouchier C."/>
            <person name="Le Panse S."/>
            <person name="Gachenot M."/>
            <person name="Rodriguez F."/>
            <person name="Garrido J.L."/>
        </authorList>
    </citation>
    <scope>NUCLEOTIDE SEQUENCE [LARGE SCALE GENOMIC DNA]</scope>
    <source>
        <strain evidence="14 15">RCC1774</strain>
    </source>
</reference>
<feature type="binding site" evidence="12">
    <location>
        <begin position="80"/>
        <end position="82"/>
    </location>
    <ligand>
        <name>L-histidine</name>
        <dbReference type="ChEBI" id="CHEBI:57595"/>
    </ligand>
</feature>
<comment type="function">
    <text evidence="9">Required for the first step of histidine biosynthesis. May allow the feedback regulation of ATP phosphoribosyltransferase activity by histidine.</text>
</comment>
<keyword evidence="6 11" id="KW-0547">Nucleotide-binding</keyword>
<evidence type="ECO:0000256" key="12">
    <source>
        <dbReference type="PIRSR" id="PIRSR001549-1"/>
    </source>
</evidence>
<comment type="similarity">
    <text evidence="3">Belongs to the class-II aminoacyl-tRNA synthetase family. HisZ subfamily.</text>
</comment>
<proteinExistence type="inferred from homology"/>
<accession>A0A2W1JUR1</accession>
<feature type="binding site" evidence="12">
    <location>
        <begin position="355"/>
        <end position="356"/>
    </location>
    <ligand>
        <name>L-histidine</name>
        <dbReference type="ChEBI" id="CHEBI:57595"/>
    </ligand>
</feature>
<evidence type="ECO:0000256" key="8">
    <source>
        <dbReference type="ARBA" id="ARBA00023146"/>
    </source>
</evidence>
<comment type="pathway">
    <text evidence="2">Amino-acid biosynthesis; L-histidine biosynthesis; L-histidine from 5-phospho-alpha-D-ribose 1-diphosphate: step 1/9.</text>
</comment>
<dbReference type="Gene3D" id="3.40.50.800">
    <property type="entry name" value="Anticodon-binding domain"/>
    <property type="match status" value="1"/>
</dbReference>
<dbReference type="PROSITE" id="PS50862">
    <property type="entry name" value="AA_TRNA_LIGASE_II"/>
    <property type="match status" value="1"/>
</dbReference>
<dbReference type="EC" id="6.1.1.21" evidence="11"/>
<keyword evidence="7 11" id="KW-0067">ATP-binding</keyword>
<evidence type="ECO:0000256" key="2">
    <source>
        <dbReference type="ARBA" id="ARBA00004667"/>
    </source>
</evidence>
<evidence type="ECO:0000256" key="6">
    <source>
        <dbReference type="ARBA" id="ARBA00022741"/>
    </source>
</evidence>
<dbReference type="GO" id="GO:0006427">
    <property type="term" value="P:histidyl-tRNA aminoacylation"/>
    <property type="evidence" value="ECO:0007669"/>
    <property type="project" value="UniProtKB-UniRule"/>
</dbReference>
<organism evidence="14 15">
    <name type="scientific">Acaryochloris thomasi RCC1774</name>
    <dbReference type="NCBI Taxonomy" id="1764569"/>
    <lineage>
        <taxon>Bacteria</taxon>
        <taxon>Bacillati</taxon>
        <taxon>Cyanobacteriota</taxon>
        <taxon>Cyanophyceae</taxon>
        <taxon>Acaryochloridales</taxon>
        <taxon>Acaryochloridaceae</taxon>
        <taxon>Acaryochloris</taxon>
        <taxon>Acaryochloris thomasi</taxon>
    </lineage>
</organism>
<evidence type="ECO:0000256" key="4">
    <source>
        <dbReference type="ARBA" id="ARBA00011496"/>
    </source>
</evidence>
<dbReference type="GO" id="GO:0000105">
    <property type="term" value="P:L-histidine biosynthetic process"/>
    <property type="evidence" value="ECO:0007669"/>
    <property type="project" value="UniProtKB-UniPathway"/>
</dbReference>
<dbReference type="UniPathway" id="UPA00031">
    <property type="reaction ID" value="UER00006"/>
</dbReference>
<comment type="subunit">
    <text evidence="11">Homodimer.</text>
</comment>
<comment type="catalytic activity">
    <reaction evidence="10 11">
        <text>tRNA(His) + L-histidine + ATP = L-histidyl-tRNA(His) + AMP + diphosphate + H(+)</text>
        <dbReference type="Rhea" id="RHEA:17313"/>
        <dbReference type="Rhea" id="RHEA-COMP:9665"/>
        <dbReference type="Rhea" id="RHEA-COMP:9689"/>
        <dbReference type="ChEBI" id="CHEBI:15378"/>
        <dbReference type="ChEBI" id="CHEBI:30616"/>
        <dbReference type="ChEBI" id="CHEBI:33019"/>
        <dbReference type="ChEBI" id="CHEBI:57595"/>
        <dbReference type="ChEBI" id="CHEBI:78442"/>
        <dbReference type="ChEBI" id="CHEBI:78527"/>
        <dbReference type="ChEBI" id="CHEBI:456215"/>
        <dbReference type="EC" id="6.1.1.21"/>
    </reaction>
</comment>
<dbReference type="EMBL" id="PQWO01000009">
    <property type="protein sequence ID" value="PZD72541.1"/>
    <property type="molecule type" value="Genomic_DNA"/>
</dbReference>
<dbReference type="InterPro" id="IPR004516">
    <property type="entry name" value="HisRS/HisZ"/>
</dbReference>
<feature type="binding site" evidence="12">
    <location>
        <position position="125"/>
    </location>
    <ligand>
        <name>L-histidine</name>
        <dbReference type="ChEBI" id="CHEBI:57595"/>
    </ligand>
</feature>
<dbReference type="InterPro" id="IPR041715">
    <property type="entry name" value="HisRS-like_core"/>
</dbReference>
<dbReference type="Pfam" id="PF03129">
    <property type="entry name" value="HGTP_anticodon"/>
    <property type="match status" value="1"/>
</dbReference>
<comment type="caution">
    <text evidence="14">The sequence shown here is derived from an EMBL/GenBank/DDBJ whole genome shotgun (WGS) entry which is preliminary data.</text>
</comment>
<dbReference type="SUPFAM" id="SSF52954">
    <property type="entry name" value="Class II aaRS ABD-related"/>
    <property type="match status" value="1"/>
</dbReference>
<keyword evidence="8 11" id="KW-0030">Aminoacyl-tRNA synthetase</keyword>
<evidence type="ECO:0000313" key="15">
    <source>
        <dbReference type="Proteomes" id="UP000248857"/>
    </source>
</evidence>
<name>A0A2W1JUR1_9CYAN</name>
<dbReference type="RefSeq" id="WP_110986827.1">
    <property type="nucleotide sequence ID" value="NZ_CAWNWM010000009.1"/>
</dbReference>
<gene>
    <name evidence="14" type="primary">hisS_1</name>
    <name evidence="11" type="synonym">hisS</name>
    <name evidence="14" type="ORF">C1752_03376</name>
</gene>
<comment type="subcellular location">
    <subcellularLocation>
        <location evidence="1 11">Cytoplasm</location>
    </subcellularLocation>
</comment>
<evidence type="ECO:0000259" key="13">
    <source>
        <dbReference type="PROSITE" id="PS50862"/>
    </source>
</evidence>
<dbReference type="Pfam" id="PF13393">
    <property type="entry name" value="tRNA-synt_His"/>
    <property type="match status" value="2"/>
</dbReference>
<evidence type="ECO:0000256" key="10">
    <source>
        <dbReference type="ARBA" id="ARBA00047639"/>
    </source>
</evidence>
<comment type="subunit">
    <text evidence="4">Heteromultimer composed of HisG and HisZ subunits.</text>
</comment>
<dbReference type="GO" id="GO:0004821">
    <property type="term" value="F:histidine-tRNA ligase activity"/>
    <property type="evidence" value="ECO:0007669"/>
    <property type="project" value="UniProtKB-UniRule"/>
</dbReference>
<dbReference type="Gene3D" id="3.30.930.10">
    <property type="entry name" value="Bira Bifunctional Protein, Domain 2"/>
    <property type="match status" value="2"/>
</dbReference>
<dbReference type="HAMAP" id="MF_00127">
    <property type="entry name" value="His_tRNA_synth"/>
    <property type="match status" value="1"/>
</dbReference>
<dbReference type="InterPro" id="IPR006195">
    <property type="entry name" value="aa-tRNA-synth_II"/>
</dbReference>
<evidence type="ECO:0000256" key="1">
    <source>
        <dbReference type="ARBA" id="ARBA00004496"/>
    </source>
</evidence>
<dbReference type="AlphaFoldDB" id="A0A2W1JUR1"/>
<protein>
    <recommendedName>
        <fullName evidence="11">Histidine--tRNA ligase</fullName>
        <ecNumber evidence="11">6.1.1.21</ecNumber>
    </recommendedName>
    <alternativeName>
        <fullName evidence="11">Histidyl-tRNA synthetase</fullName>
        <shortName evidence="11">HisRS</shortName>
    </alternativeName>
</protein>
<evidence type="ECO:0000256" key="3">
    <source>
        <dbReference type="ARBA" id="ARBA00005539"/>
    </source>
</evidence>
<dbReference type="OrthoDB" id="9800814at2"/>
<dbReference type="PANTHER" id="PTHR43707">
    <property type="entry name" value="HISTIDYL-TRNA SYNTHETASE"/>
    <property type="match status" value="1"/>
</dbReference>
<feature type="binding site" evidence="12">
    <location>
        <position position="351"/>
    </location>
    <ligand>
        <name>L-histidine</name>
        <dbReference type="ChEBI" id="CHEBI:57595"/>
    </ligand>
</feature>